<keyword evidence="3" id="KW-1185">Reference proteome</keyword>
<evidence type="ECO:0000313" key="2">
    <source>
        <dbReference type="EMBL" id="SFK16642.1"/>
    </source>
</evidence>
<organism evidence="2 3">
    <name type="scientific">Brevibacillus centrosporus</name>
    <dbReference type="NCBI Taxonomy" id="54910"/>
    <lineage>
        <taxon>Bacteria</taxon>
        <taxon>Bacillati</taxon>
        <taxon>Bacillota</taxon>
        <taxon>Bacilli</taxon>
        <taxon>Bacillales</taxon>
        <taxon>Paenibacillaceae</taxon>
        <taxon>Brevibacillus</taxon>
    </lineage>
</organism>
<accession>A0A1I3XAI6</accession>
<protein>
    <submittedName>
        <fullName evidence="2">Uncharacterized protein</fullName>
    </submittedName>
</protein>
<sequence length="194" mass="21731">MDSIRDGNTQGTGNKEKKRKGESGVWCASVISSSVWGICISYLIGKILPNGFYKAFIDIKPKQLVYSVEPIPFVVGNPVVSVDNEELKPDDQLIQTVEGETVKLNMSSFRTNEPVSLKFDLDRTKLTPYLGAMGHVVILDENAQKYLHVHPSNGEEPIFETKFSNPGLYKIWAEFKQDGKIRTFSYVVAIAEEK</sequence>
<keyword evidence="1" id="KW-0812">Transmembrane</keyword>
<proteinExistence type="predicted"/>
<dbReference type="AlphaFoldDB" id="A0A1I3XAI6"/>
<reference evidence="3" key="1">
    <citation type="submission" date="2016-10" db="EMBL/GenBank/DDBJ databases">
        <authorList>
            <person name="Varghese N."/>
            <person name="Submissions S."/>
        </authorList>
    </citation>
    <scope>NUCLEOTIDE SEQUENCE [LARGE SCALE GENOMIC DNA]</scope>
    <source>
        <strain evidence="3">OK042</strain>
    </source>
</reference>
<dbReference type="STRING" id="1884381.SAMN05518846_109147"/>
<name>A0A1I3XAI6_9BACL</name>
<evidence type="ECO:0000313" key="3">
    <source>
        <dbReference type="Proteomes" id="UP000198915"/>
    </source>
</evidence>
<keyword evidence="1" id="KW-0472">Membrane</keyword>
<evidence type="ECO:0000256" key="1">
    <source>
        <dbReference type="SAM" id="Phobius"/>
    </source>
</evidence>
<dbReference type="EMBL" id="FORT01000009">
    <property type="protein sequence ID" value="SFK16642.1"/>
    <property type="molecule type" value="Genomic_DNA"/>
</dbReference>
<dbReference type="Proteomes" id="UP000198915">
    <property type="component" value="Unassembled WGS sequence"/>
</dbReference>
<keyword evidence="1" id="KW-1133">Transmembrane helix</keyword>
<dbReference type="RefSeq" id="WP_092270143.1">
    <property type="nucleotide sequence ID" value="NZ_FORT01000009.1"/>
</dbReference>
<gene>
    <name evidence="2" type="ORF">SAMN05518846_109147</name>
</gene>
<feature type="transmembrane region" description="Helical" evidence="1">
    <location>
        <begin position="25"/>
        <end position="44"/>
    </location>
</feature>